<proteinExistence type="predicted"/>
<dbReference type="EMBL" id="REGN01006778">
    <property type="protein sequence ID" value="RNA08320.1"/>
    <property type="molecule type" value="Genomic_DNA"/>
</dbReference>
<dbReference type="AlphaFoldDB" id="A0A3M7QA95"/>
<protein>
    <submittedName>
        <fullName evidence="1">Uncharacterized protein</fullName>
    </submittedName>
</protein>
<evidence type="ECO:0000313" key="1">
    <source>
        <dbReference type="EMBL" id="RNA08320.1"/>
    </source>
</evidence>
<comment type="caution">
    <text evidence="1">The sequence shown here is derived from an EMBL/GenBank/DDBJ whole genome shotgun (WGS) entry which is preliminary data.</text>
</comment>
<reference evidence="1 2" key="1">
    <citation type="journal article" date="2018" name="Sci. Rep.">
        <title>Genomic signatures of local adaptation to the degree of environmental predictability in rotifers.</title>
        <authorList>
            <person name="Franch-Gras L."/>
            <person name="Hahn C."/>
            <person name="Garcia-Roger E.M."/>
            <person name="Carmona M.J."/>
            <person name="Serra M."/>
            <person name="Gomez A."/>
        </authorList>
    </citation>
    <scope>NUCLEOTIDE SEQUENCE [LARGE SCALE GENOMIC DNA]</scope>
    <source>
        <strain evidence="1">HYR1</strain>
    </source>
</reference>
<accession>A0A3M7QA95</accession>
<dbReference type="Proteomes" id="UP000276133">
    <property type="component" value="Unassembled WGS sequence"/>
</dbReference>
<sequence length="110" mass="13811">MYPHMYTHVYIHMYPHLYPHMHTHVYIHMDPHMYPHLYPHMYPHIYMPKKKGCEVHFNSIVSIQKNLNSFFTIKCYIYYFQFSFSKINISNERCFILMLQRYLEFTKFYI</sequence>
<keyword evidence="2" id="KW-1185">Reference proteome</keyword>
<organism evidence="1 2">
    <name type="scientific">Brachionus plicatilis</name>
    <name type="common">Marine rotifer</name>
    <name type="synonym">Brachionus muelleri</name>
    <dbReference type="NCBI Taxonomy" id="10195"/>
    <lineage>
        <taxon>Eukaryota</taxon>
        <taxon>Metazoa</taxon>
        <taxon>Spiralia</taxon>
        <taxon>Gnathifera</taxon>
        <taxon>Rotifera</taxon>
        <taxon>Eurotatoria</taxon>
        <taxon>Monogononta</taxon>
        <taxon>Pseudotrocha</taxon>
        <taxon>Ploima</taxon>
        <taxon>Brachionidae</taxon>
        <taxon>Brachionus</taxon>
    </lineage>
</organism>
<gene>
    <name evidence="1" type="ORF">BpHYR1_038151</name>
</gene>
<name>A0A3M7QA95_BRAPC</name>
<evidence type="ECO:0000313" key="2">
    <source>
        <dbReference type="Proteomes" id="UP000276133"/>
    </source>
</evidence>